<dbReference type="AlphaFoldDB" id="A0A847SNV6"/>
<organism evidence="1 2">
    <name type="scientific">Chitinophaga eiseniae</name>
    <dbReference type="NCBI Taxonomy" id="634771"/>
    <lineage>
        <taxon>Bacteria</taxon>
        <taxon>Pseudomonadati</taxon>
        <taxon>Bacteroidota</taxon>
        <taxon>Chitinophagia</taxon>
        <taxon>Chitinophagales</taxon>
        <taxon>Chitinophagaceae</taxon>
        <taxon>Chitinophaga</taxon>
    </lineage>
</organism>
<evidence type="ECO:0000313" key="2">
    <source>
        <dbReference type="Proteomes" id="UP000552864"/>
    </source>
</evidence>
<gene>
    <name evidence="1" type="ORF">HGH91_20415</name>
</gene>
<dbReference type="EMBL" id="JABAHZ010000005">
    <property type="protein sequence ID" value="NLR81005.1"/>
    <property type="molecule type" value="Genomic_DNA"/>
</dbReference>
<dbReference type="Proteomes" id="UP000552864">
    <property type="component" value="Unassembled WGS sequence"/>
</dbReference>
<comment type="caution">
    <text evidence="1">The sequence shown here is derived from an EMBL/GenBank/DDBJ whole genome shotgun (WGS) entry which is preliminary data.</text>
</comment>
<protein>
    <submittedName>
        <fullName evidence="1">Uncharacterized protein</fullName>
    </submittedName>
</protein>
<evidence type="ECO:0000313" key="1">
    <source>
        <dbReference type="EMBL" id="NLR81005.1"/>
    </source>
</evidence>
<sequence>MKKLFALILLAGSFVVSNKSQSQDIVKGNLEFLKDVKEIQVAYVYENITVGKDGKEATYIKRKKAEKDAKTPGSGDEWEKSWINDRTAHYQPKFNETFTKFSKRTISEDTATKYLMEVHTKFIEVGYNVGITSAKAAVNLEIYIYDVANKSKVLCKIMLNDMSGGKGQFATGPRIGDAYAKAGKVLGKLVAKKAK</sequence>
<proteinExistence type="predicted"/>
<dbReference type="RefSeq" id="WP_168740666.1">
    <property type="nucleotide sequence ID" value="NZ_JABAHZ010000005.1"/>
</dbReference>
<name>A0A847SNV6_9BACT</name>
<accession>A0A847SNV6</accession>
<reference evidence="1 2" key="1">
    <citation type="submission" date="2020-04" db="EMBL/GenBank/DDBJ databases">
        <authorList>
            <person name="Yin C."/>
        </authorList>
    </citation>
    <scope>NUCLEOTIDE SEQUENCE [LARGE SCALE GENOMIC DNA]</scope>
    <source>
        <strain evidence="1 2">Ak56</strain>
    </source>
</reference>
<keyword evidence="2" id="KW-1185">Reference proteome</keyword>